<evidence type="ECO:0000256" key="7">
    <source>
        <dbReference type="ARBA" id="ARBA00023180"/>
    </source>
</evidence>
<keyword evidence="4" id="KW-0378">Hydrolase</keyword>
<dbReference type="Pfam" id="PF01582">
    <property type="entry name" value="TIR"/>
    <property type="match status" value="2"/>
</dbReference>
<organism evidence="14 15">
    <name type="scientific">Parambassis ranga</name>
    <name type="common">Indian glassy fish</name>
    <dbReference type="NCBI Taxonomy" id="210632"/>
    <lineage>
        <taxon>Eukaryota</taxon>
        <taxon>Metazoa</taxon>
        <taxon>Chordata</taxon>
        <taxon>Craniata</taxon>
        <taxon>Vertebrata</taxon>
        <taxon>Euteleostomi</taxon>
        <taxon>Actinopterygii</taxon>
        <taxon>Neopterygii</taxon>
        <taxon>Teleostei</taxon>
        <taxon>Neoteleostei</taxon>
        <taxon>Acanthomorphata</taxon>
        <taxon>Ovalentaria</taxon>
        <taxon>Ambassidae</taxon>
        <taxon>Parambassis</taxon>
    </lineage>
</organism>
<evidence type="ECO:0000256" key="10">
    <source>
        <dbReference type="SAM" id="Phobius"/>
    </source>
</evidence>
<dbReference type="PANTHER" id="PTHR11890">
    <property type="entry name" value="INTERLEUKIN-1 RECEPTOR FAMILY MEMBER"/>
    <property type="match status" value="1"/>
</dbReference>
<evidence type="ECO:0000313" key="15">
    <source>
        <dbReference type="RefSeq" id="XP_028248953.1"/>
    </source>
</evidence>
<dbReference type="PRINTS" id="PR01537">
    <property type="entry name" value="INTRLKN1R1F"/>
</dbReference>
<dbReference type="Gene3D" id="3.40.50.10140">
    <property type="entry name" value="Toll/interleukin-1 receptor homology (TIR) domain"/>
    <property type="match status" value="1"/>
</dbReference>
<dbReference type="GO" id="GO:0004908">
    <property type="term" value="F:interleukin-1 receptor activity"/>
    <property type="evidence" value="ECO:0007669"/>
    <property type="project" value="InterPro"/>
</dbReference>
<feature type="chain" id="PRO_5028410944" evidence="11">
    <location>
        <begin position="23"/>
        <end position="642"/>
    </location>
</feature>
<feature type="region of interest" description="Disordered" evidence="9">
    <location>
        <begin position="483"/>
        <end position="518"/>
    </location>
</feature>
<feature type="domain" description="Ig-like" evidence="13">
    <location>
        <begin position="135"/>
        <end position="227"/>
    </location>
</feature>
<evidence type="ECO:0000256" key="3">
    <source>
        <dbReference type="ARBA" id="ARBA00022737"/>
    </source>
</evidence>
<dbReference type="InterPro" id="IPR004074">
    <property type="entry name" value="IL-1_rcpt_I/II-typ"/>
</dbReference>
<name>A0A6P7H3H8_9TELE</name>
<evidence type="ECO:0000259" key="12">
    <source>
        <dbReference type="PROSITE" id="PS50104"/>
    </source>
</evidence>
<evidence type="ECO:0000256" key="9">
    <source>
        <dbReference type="SAM" id="MobiDB-lite"/>
    </source>
</evidence>
<dbReference type="InterPro" id="IPR013783">
    <property type="entry name" value="Ig-like_fold"/>
</dbReference>
<dbReference type="SUPFAM" id="SSF52200">
    <property type="entry name" value="Toll/Interleukin receptor TIR domain"/>
    <property type="match status" value="2"/>
</dbReference>
<dbReference type="InterPro" id="IPR035897">
    <property type="entry name" value="Toll_tir_struct_dom_sf"/>
</dbReference>
<dbReference type="InterPro" id="IPR036179">
    <property type="entry name" value="Ig-like_dom_sf"/>
</dbReference>
<dbReference type="InterPro" id="IPR000157">
    <property type="entry name" value="TIR_dom"/>
</dbReference>
<dbReference type="FunCoup" id="A0A6P7H3H8">
    <property type="interactions" value="781"/>
</dbReference>
<keyword evidence="10" id="KW-1133">Transmembrane helix</keyword>
<keyword evidence="10" id="KW-0472">Membrane</keyword>
<keyword evidence="5" id="KW-0520">NAD</keyword>
<evidence type="ECO:0000313" key="14">
    <source>
        <dbReference type="Proteomes" id="UP000515145"/>
    </source>
</evidence>
<evidence type="ECO:0000259" key="13">
    <source>
        <dbReference type="PROSITE" id="PS50835"/>
    </source>
</evidence>
<evidence type="ECO:0000256" key="1">
    <source>
        <dbReference type="ARBA" id="ARBA00009752"/>
    </source>
</evidence>
<dbReference type="InParanoid" id="A0A6P7H3H8"/>
<evidence type="ECO:0000256" key="4">
    <source>
        <dbReference type="ARBA" id="ARBA00022801"/>
    </source>
</evidence>
<dbReference type="SMART" id="SM00255">
    <property type="entry name" value="TIR"/>
    <property type="match status" value="1"/>
</dbReference>
<feature type="transmembrane region" description="Helical" evidence="10">
    <location>
        <begin position="353"/>
        <end position="378"/>
    </location>
</feature>
<keyword evidence="2 11" id="KW-0732">Signal</keyword>
<dbReference type="InterPro" id="IPR015621">
    <property type="entry name" value="IL-1_rcpt_fam"/>
</dbReference>
<dbReference type="AlphaFoldDB" id="A0A6P7H3H8"/>
<dbReference type="SMART" id="SM00409">
    <property type="entry name" value="IG"/>
    <property type="match status" value="3"/>
</dbReference>
<dbReference type="GO" id="GO:0016787">
    <property type="term" value="F:hydrolase activity"/>
    <property type="evidence" value="ECO:0007669"/>
    <property type="project" value="UniProtKB-KW"/>
</dbReference>
<dbReference type="RefSeq" id="XP_028248953.1">
    <property type="nucleotide sequence ID" value="XM_028393152.1"/>
</dbReference>
<dbReference type="InterPro" id="IPR003599">
    <property type="entry name" value="Ig_sub"/>
</dbReference>
<dbReference type="PRINTS" id="PR01536">
    <property type="entry name" value="INTRLKN1R12F"/>
</dbReference>
<dbReference type="SUPFAM" id="SSF48726">
    <property type="entry name" value="Immunoglobulin"/>
    <property type="match status" value="2"/>
</dbReference>
<feature type="domain" description="TIR" evidence="12">
    <location>
        <begin position="402"/>
        <end position="600"/>
    </location>
</feature>
<evidence type="ECO:0000256" key="8">
    <source>
        <dbReference type="ARBA" id="ARBA00023319"/>
    </source>
</evidence>
<reference evidence="15" key="1">
    <citation type="submission" date="2025-08" db="UniProtKB">
        <authorList>
            <consortium name="RefSeq"/>
        </authorList>
    </citation>
    <scope>IDENTIFICATION</scope>
</reference>
<comment type="similarity">
    <text evidence="1">Belongs to the interleukin-1 receptor family.</text>
</comment>
<gene>
    <name evidence="15" type="primary">LOC114426035</name>
</gene>
<accession>A0A6P7H3H8</accession>
<dbReference type="PROSITE" id="PS50835">
    <property type="entry name" value="IG_LIKE"/>
    <property type="match status" value="1"/>
</dbReference>
<keyword evidence="14" id="KW-1185">Reference proteome</keyword>
<protein>
    <submittedName>
        <fullName evidence="15">Interleukin-1 receptor type 1</fullName>
    </submittedName>
</protein>
<keyword evidence="8" id="KW-0393">Immunoglobulin domain</keyword>
<feature type="compositionally biased region" description="Low complexity" evidence="9">
    <location>
        <begin position="485"/>
        <end position="505"/>
    </location>
</feature>
<keyword evidence="3" id="KW-0677">Repeat</keyword>
<proteinExistence type="inferred from homology"/>
<dbReference type="PROSITE" id="PS50104">
    <property type="entry name" value="TIR"/>
    <property type="match status" value="1"/>
</dbReference>
<evidence type="ECO:0000256" key="5">
    <source>
        <dbReference type="ARBA" id="ARBA00023027"/>
    </source>
</evidence>
<dbReference type="OrthoDB" id="6132459at2759"/>
<keyword evidence="6" id="KW-1015">Disulfide bond</keyword>
<dbReference type="Gene3D" id="2.60.40.10">
    <property type="entry name" value="Immunoglobulins"/>
    <property type="match status" value="3"/>
</dbReference>
<feature type="signal peptide" evidence="11">
    <location>
        <begin position="1"/>
        <end position="22"/>
    </location>
</feature>
<dbReference type="GeneID" id="114426035"/>
<dbReference type="Proteomes" id="UP000515145">
    <property type="component" value="Chromosome 21"/>
</dbReference>
<sequence length="642" mass="72929">MGLSSTLGSLLFFLGLCGISTGFVQENCTDYKVQFERVFSVPGDTAMLNSTLVSPDVFNFTDISYNITWYNNKTGQEIFNQTGLILVRGETLWFLNVTLEDQGEYVSLLRTPSKCYTQATKLVVDLPVAGKCERPRKIEQKLTKGVSDTLHCPLSDYISKLKSYNITSTLRWYTGCDLIEDEPGRYTYRDLTKLTISKVESQNNCAYTCTLTFTLGGITGSVSETIDAIVNEEYSLVPQVHKPANEIVKAQMGSNFSKECLVFVPGIGTPMVDVFWLVKDGLLYNTSPSDRIYTPKLRMWSQDVPKRGVWIQQLLVFSELREEDFYINYTCRAYSARGFPEGYFTLLPTDPNIALPIGLVLGGVMVLFVIAVFIYYTFKIDIVLLFRRLFPVLYTNKDMDGKLYDAYVAYPQPCEFGFSNEVEMFALHTLPQVLEKACGYKLFIAGRDSMPGQAIVDSVEENIQASRRLLLLYTASTFTKKRHASSTSSTNNNNISKSSDNCDINGSKMSDSSFDDSDKAFPDTRQQFECMAAMHRALLEGSLKVILVELEEITPAQLALFPESVRHLRKKQGAVCWWKNQTQRQRWRKKEDEEKARKDSQLSPSLSPSSKFWKEMRYYMPVRGKREVYPEKTALLNIKLES</sequence>
<evidence type="ECO:0000256" key="11">
    <source>
        <dbReference type="SAM" id="SignalP"/>
    </source>
</evidence>
<evidence type="ECO:0000256" key="6">
    <source>
        <dbReference type="ARBA" id="ARBA00023157"/>
    </source>
</evidence>
<dbReference type="InterPro" id="IPR007110">
    <property type="entry name" value="Ig-like_dom"/>
</dbReference>
<feature type="region of interest" description="Disordered" evidence="9">
    <location>
        <begin position="587"/>
        <end position="608"/>
    </location>
</feature>
<feature type="compositionally biased region" description="Basic and acidic residues" evidence="9">
    <location>
        <begin position="589"/>
        <end position="600"/>
    </location>
</feature>
<keyword evidence="10" id="KW-0812">Transmembrane</keyword>
<keyword evidence="15" id="KW-0675">Receptor</keyword>
<dbReference type="PANTHER" id="PTHR11890:SF3">
    <property type="entry name" value="INTERLEUKIN-1 RECEPTOR TYPE 2"/>
    <property type="match status" value="1"/>
</dbReference>
<evidence type="ECO:0000256" key="2">
    <source>
        <dbReference type="ARBA" id="ARBA00022729"/>
    </source>
</evidence>
<keyword evidence="7" id="KW-0325">Glycoprotein</keyword>